<reference evidence="2" key="1">
    <citation type="journal article" date="2017" name="Nat. Microbiol.">
        <title>Global analysis of biosynthetic gene clusters reveals vast potential of secondary metabolite production in Penicillium species.</title>
        <authorList>
            <person name="Nielsen J.C."/>
            <person name="Grijseels S."/>
            <person name="Prigent S."/>
            <person name="Ji B."/>
            <person name="Dainat J."/>
            <person name="Nielsen K.F."/>
            <person name="Frisvad J.C."/>
            <person name="Workman M."/>
            <person name="Nielsen J."/>
        </authorList>
    </citation>
    <scope>NUCLEOTIDE SEQUENCE [LARGE SCALE GENOMIC DNA]</scope>
    <source>
        <strain evidence="2">IBT 4502</strain>
    </source>
</reference>
<evidence type="ECO:0000313" key="1">
    <source>
        <dbReference type="EMBL" id="OQD64599.1"/>
    </source>
</evidence>
<dbReference type="Proteomes" id="UP000191408">
    <property type="component" value="Unassembled WGS sequence"/>
</dbReference>
<dbReference type="EMBL" id="MDYM01000007">
    <property type="protein sequence ID" value="OQD64599.1"/>
    <property type="molecule type" value="Genomic_DNA"/>
</dbReference>
<gene>
    <name evidence="1" type="ORF">PENPOL_c007G04063</name>
</gene>
<proteinExistence type="predicted"/>
<comment type="caution">
    <text evidence="1">The sequence shown here is derived from an EMBL/GenBank/DDBJ whole genome shotgun (WGS) entry which is preliminary data.</text>
</comment>
<keyword evidence="2" id="KW-1185">Reference proteome</keyword>
<dbReference type="OrthoDB" id="5289641at2759"/>
<name>A0A1V6NJ12_PENPO</name>
<protein>
    <submittedName>
        <fullName evidence="1">Uncharacterized protein</fullName>
    </submittedName>
</protein>
<accession>A0A1V6NJ12</accession>
<sequence>MSFTSTEDGGYNTPTSSSVYDGSMKDLSLSDSIAVHTKNCPWKGRTFIIRDPHTKLVIGLQKGYLRLVPENSGHGCGIYWLCVESDQMLLGFQNVVSGTFIGHKNNAVIFSALESLHGESESFCVRAHPDGGYVLLVKQACGFLPMQICMDRWLKVGTNKDEGVAWEFIRVKDEHAI</sequence>
<dbReference type="PANTHER" id="PTHR39697:SF2">
    <property type="entry name" value="CYANOVIRIN-N DOMAIN-CONTAINING PROTEIN"/>
    <property type="match status" value="1"/>
</dbReference>
<organism evidence="1 2">
    <name type="scientific">Penicillium polonicum</name>
    <dbReference type="NCBI Taxonomy" id="60169"/>
    <lineage>
        <taxon>Eukaryota</taxon>
        <taxon>Fungi</taxon>
        <taxon>Dikarya</taxon>
        <taxon>Ascomycota</taxon>
        <taxon>Pezizomycotina</taxon>
        <taxon>Eurotiomycetes</taxon>
        <taxon>Eurotiomycetidae</taxon>
        <taxon>Eurotiales</taxon>
        <taxon>Aspergillaceae</taxon>
        <taxon>Penicillium</taxon>
    </lineage>
</organism>
<evidence type="ECO:0000313" key="2">
    <source>
        <dbReference type="Proteomes" id="UP000191408"/>
    </source>
</evidence>
<dbReference type="PANTHER" id="PTHR39697">
    <property type="entry name" value="RICIN B LECTIN DOMAIN-CONTAINING PROTEIN-RELATED"/>
    <property type="match status" value="1"/>
</dbReference>
<dbReference type="AlphaFoldDB" id="A0A1V6NJ12"/>